<evidence type="ECO:0008006" key="2">
    <source>
        <dbReference type="Google" id="ProtNLM"/>
    </source>
</evidence>
<organism evidence="1">
    <name type="scientific">uncultured marine thaumarchaeote KM3_74_F07</name>
    <dbReference type="NCBI Taxonomy" id="1456272"/>
    <lineage>
        <taxon>Archaea</taxon>
        <taxon>Nitrososphaerota</taxon>
        <taxon>environmental samples</taxon>
    </lineage>
</organism>
<sequence>MRHLRFSVLGVLVIGLFVVPGAFAGHDSDEEWGTIQVEPPVLELPYSAWDDSEYKKVKIFGTVENPRSATWVYFTITEPDGKTVEVKAIASGSGNYENYILICCNNIGQYSVYAEWMGHHIGTVTFEVVENYTEKTVTEDSIQKIPNWVRQIFIWYAAEQITESQILGAIQFLIQQGIIELE</sequence>
<dbReference type="AlphaFoldDB" id="A0A075HRM6"/>
<protein>
    <recommendedName>
        <fullName evidence="2">Blue (Type1) copper domain-containing protein</fullName>
    </recommendedName>
</protein>
<name>A0A075HRM6_9ARCH</name>
<evidence type="ECO:0000313" key="1">
    <source>
        <dbReference type="EMBL" id="AIF16573.1"/>
    </source>
</evidence>
<accession>A0A075HRM6</accession>
<reference evidence="1" key="1">
    <citation type="journal article" date="2014" name="Genome Biol. Evol.">
        <title>Pangenome evidence for extensive interdomain horizontal transfer affecting lineage core and shell genes in uncultured planktonic thaumarchaeota and euryarchaeota.</title>
        <authorList>
            <person name="Deschamps P."/>
            <person name="Zivanovic Y."/>
            <person name="Moreira D."/>
            <person name="Rodriguez-Valera F."/>
            <person name="Lopez-Garcia P."/>
        </authorList>
    </citation>
    <scope>NUCLEOTIDE SEQUENCE</scope>
</reference>
<dbReference type="EMBL" id="KF901059">
    <property type="protein sequence ID" value="AIF16573.1"/>
    <property type="molecule type" value="Genomic_DNA"/>
</dbReference>
<proteinExistence type="predicted"/>